<feature type="region of interest" description="Disordered" evidence="1">
    <location>
        <begin position="199"/>
        <end position="232"/>
    </location>
</feature>
<dbReference type="Proteomes" id="UP000672657">
    <property type="component" value="Unassembled WGS sequence"/>
</dbReference>
<accession>A0ABM8TD19</accession>
<dbReference type="RefSeq" id="WP_244873730.1">
    <property type="nucleotide sequence ID" value="NZ_CAJPVI010000005.1"/>
</dbReference>
<comment type="caution">
    <text evidence="2">The sequence shown here is derived from an EMBL/GenBank/DDBJ whole genome shotgun (WGS) entry which is preliminary data.</text>
</comment>
<evidence type="ECO:0000256" key="1">
    <source>
        <dbReference type="SAM" id="MobiDB-lite"/>
    </source>
</evidence>
<protein>
    <recommendedName>
        <fullName evidence="4">Phasin domain-containing protein</fullName>
    </recommendedName>
</protein>
<evidence type="ECO:0000313" key="3">
    <source>
        <dbReference type="Proteomes" id="UP000672657"/>
    </source>
</evidence>
<organism evidence="2 3">
    <name type="scientific">Cupriavidus numazuensis</name>
    <dbReference type="NCBI Taxonomy" id="221992"/>
    <lineage>
        <taxon>Bacteria</taxon>
        <taxon>Pseudomonadati</taxon>
        <taxon>Pseudomonadota</taxon>
        <taxon>Betaproteobacteria</taxon>
        <taxon>Burkholderiales</taxon>
        <taxon>Burkholderiaceae</taxon>
        <taxon>Cupriavidus</taxon>
    </lineage>
</organism>
<keyword evidence="3" id="KW-1185">Reference proteome</keyword>
<proteinExistence type="predicted"/>
<gene>
    <name evidence="2" type="ORF">LMG26411_01195</name>
</gene>
<dbReference type="EMBL" id="CAJPVI010000005">
    <property type="protein sequence ID" value="CAG2136101.1"/>
    <property type="molecule type" value="Genomic_DNA"/>
</dbReference>
<feature type="region of interest" description="Disordered" evidence="1">
    <location>
        <begin position="1"/>
        <end position="26"/>
    </location>
</feature>
<name>A0ABM8TD19_9BURK</name>
<evidence type="ECO:0008006" key="4">
    <source>
        <dbReference type="Google" id="ProtNLM"/>
    </source>
</evidence>
<evidence type="ECO:0000313" key="2">
    <source>
        <dbReference type="EMBL" id="CAG2136101.1"/>
    </source>
</evidence>
<reference evidence="2 3" key="1">
    <citation type="submission" date="2021-03" db="EMBL/GenBank/DDBJ databases">
        <authorList>
            <person name="Peeters C."/>
        </authorList>
    </citation>
    <scope>NUCLEOTIDE SEQUENCE [LARGE SCALE GENOMIC DNA]</scope>
    <source>
        <strain evidence="2 3">LMG 26411</strain>
    </source>
</reference>
<sequence>MGKAKETGACEKGGTTAADGQESDPNKLDIYREEGEATAESIARVAANPVVRGAWTARHYVSHMFGEANIGAYVGRLVTEAKAVADGNLSAIESMLATQATTLDAVFNQLAMKAFSTSHMPAKESLLRLALKAQAQCASTAKVLGELKNPRAVAFVKQANIAHGNQQVNNGVGDSAAGTSRARTEKPIVVANELLEAPHGERMDPGTASPAGRGNKAMEAVGAVNRAHNRRG</sequence>